<gene>
    <name evidence="1" type="ORF">IHE45_04G175200</name>
</gene>
<organism evidence="1 2">
    <name type="scientific">Dioscorea alata</name>
    <name type="common">Purple yam</name>
    <dbReference type="NCBI Taxonomy" id="55571"/>
    <lineage>
        <taxon>Eukaryota</taxon>
        <taxon>Viridiplantae</taxon>
        <taxon>Streptophyta</taxon>
        <taxon>Embryophyta</taxon>
        <taxon>Tracheophyta</taxon>
        <taxon>Spermatophyta</taxon>
        <taxon>Magnoliopsida</taxon>
        <taxon>Liliopsida</taxon>
        <taxon>Dioscoreales</taxon>
        <taxon>Dioscoreaceae</taxon>
        <taxon>Dioscorea</taxon>
    </lineage>
</organism>
<dbReference type="EMBL" id="CM037014">
    <property type="protein sequence ID" value="KAH7687588.1"/>
    <property type="molecule type" value="Genomic_DNA"/>
</dbReference>
<protein>
    <submittedName>
        <fullName evidence="1">Derlin protein</fullName>
    </submittedName>
</protein>
<proteinExistence type="predicted"/>
<sequence length="240" mass="27847">MSSPTEYYKSLPPVIKTYGVLCLMTTTAYYFNLFDYVTISLSYVHILKQFQVWRLVTNFFFIAPFSTYFGIRLLMLARYGVLLEKGQFKERTADFLWMMIFGALSLLMINMIPIFRSWFLAPSLVFMILYVWSREVPNSQITFFGLVTFQGVYLPWIMLGLDLIFNNPLKGDIMGILAGHLYYFLAVLYPLSGRKNVLKTPLWVFKVVAYWGEGAQINSPVQTTPQAGIAFRGRSYRLNR</sequence>
<dbReference type="Proteomes" id="UP000827976">
    <property type="component" value="Chromosome 4"/>
</dbReference>
<evidence type="ECO:0000313" key="1">
    <source>
        <dbReference type="EMBL" id="KAH7687588.1"/>
    </source>
</evidence>
<accession>A0ACB7WIE9</accession>
<comment type="caution">
    <text evidence="1">The sequence shown here is derived from an EMBL/GenBank/DDBJ whole genome shotgun (WGS) entry which is preliminary data.</text>
</comment>
<keyword evidence="2" id="KW-1185">Reference proteome</keyword>
<reference evidence="2" key="1">
    <citation type="journal article" date="2022" name="Nat. Commun.">
        <title>Chromosome evolution and the genetic basis of agronomically important traits in greater yam.</title>
        <authorList>
            <person name="Bredeson J.V."/>
            <person name="Lyons J.B."/>
            <person name="Oniyinde I.O."/>
            <person name="Okereke N.R."/>
            <person name="Kolade O."/>
            <person name="Nnabue I."/>
            <person name="Nwadili C.O."/>
            <person name="Hribova E."/>
            <person name="Parker M."/>
            <person name="Nwogha J."/>
            <person name="Shu S."/>
            <person name="Carlson J."/>
            <person name="Kariba R."/>
            <person name="Muthemba S."/>
            <person name="Knop K."/>
            <person name="Barton G.J."/>
            <person name="Sherwood A.V."/>
            <person name="Lopez-Montes A."/>
            <person name="Asiedu R."/>
            <person name="Jamnadass R."/>
            <person name="Muchugi A."/>
            <person name="Goodstein D."/>
            <person name="Egesi C.N."/>
            <person name="Featherston J."/>
            <person name="Asfaw A."/>
            <person name="Simpson G.G."/>
            <person name="Dolezel J."/>
            <person name="Hendre P.S."/>
            <person name="Van Deynze A."/>
            <person name="Kumar P.L."/>
            <person name="Obidiegwu J.E."/>
            <person name="Bhattacharjee R."/>
            <person name="Rokhsar D.S."/>
        </authorList>
    </citation>
    <scope>NUCLEOTIDE SEQUENCE [LARGE SCALE GENOMIC DNA]</scope>
    <source>
        <strain evidence="2">cv. TDa95/00328</strain>
    </source>
</reference>
<name>A0ACB7WIE9_DIOAL</name>
<evidence type="ECO:0000313" key="2">
    <source>
        <dbReference type="Proteomes" id="UP000827976"/>
    </source>
</evidence>